<dbReference type="EMBL" id="VSRR010017878">
    <property type="protein sequence ID" value="MPC60769.1"/>
    <property type="molecule type" value="Genomic_DNA"/>
</dbReference>
<protein>
    <submittedName>
        <fullName evidence="1">Uncharacterized protein</fullName>
    </submittedName>
</protein>
<evidence type="ECO:0000313" key="1">
    <source>
        <dbReference type="EMBL" id="MPC60769.1"/>
    </source>
</evidence>
<keyword evidence="2" id="KW-1185">Reference proteome</keyword>
<comment type="caution">
    <text evidence="1">The sequence shown here is derived from an EMBL/GenBank/DDBJ whole genome shotgun (WGS) entry which is preliminary data.</text>
</comment>
<sequence length="164" mass="18502">MDAHASTSPYGHLHSQAKKVIYNVNRYFLEEKANGAPILPPSQALTRTAMASERTVRICSAYNQSLNTEVAPDTPTFSSPKKKNRAAPVTGFDDFDKCVLRRTVLTFYERKEIPTINKIKEELSEQIGYSGCENSLRKVLLKIGFKFAKVDGEKRCRCSSYKVF</sequence>
<name>A0A5B7GSZ3_PORTR</name>
<evidence type="ECO:0000313" key="2">
    <source>
        <dbReference type="Proteomes" id="UP000324222"/>
    </source>
</evidence>
<organism evidence="1 2">
    <name type="scientific">Portunus trituberculatus</name>
    <name type="common">Swimming crab</name>
    <name type="synonym">Neptunus trituberculatus</name>
    <dbReference type="NCBI Taxonomy" id="210409"/>
    <lineage>
        <taxon>Eukaryota</taxon>
        <taxon>Metazoa</taxon>
        <taxon>Ecdysozoa</taxon>
        <taxon>Arthropoda</taxon>
        <taxon>Crustacea</taxon>
        <taxon>Multicrustacea</taxon>
        <taxon>Malacostraca</taxon>
        <taxon>Eumalacostraca</taxon>
        <taxon>Eucarida</taxon>
        <taxon>Decapoda</taxon>
        <taxon>Pleocyemata</taxon>
        <taxon>Brachyura</taxon>
        <taxon>Eubrachyura</taxon>
        <taxon>Portunoidea</taxon>
        <taxon>Portunidae</taxon>
        <taxon>Portuninae</taxon>
        <taxon>Portunus</taxon>
    </lineage>
</organism>
<reference evidence="1 2" key="1">
    <citation type="submission" date="2019-05" db="EMBL/GenBank/DDBJ databases">
        <title>Another draft genome of Portunus trituberculatus and its Hox gene families provides insights of decapod evolution.</title>
        <authorList>
            <person name="Jeong J.-H."/>
            <person name="Song I."/>
            <person name="Kim S."/>
            <person name="Choi T."/>
            <person name="Kim D."/>
            <person name="Ryu S."/>
            <person name="Kim W."/>
        </authorList>
    </citation>
    <scope>NUCLEOTIDE SEQUENCE [LARGE SCALE GENOMIC DNA]</scope>
    <source>
        <tissue evidence="1">Muscle</tissue>
    </source>
</reference>
<dbReference type="Proteomes" id="UP000324222">
    <property type="component" value="Unassembled WGS sequence"/>
</dbReference>
<accession>A0A5B7GSZ3</accession>
<gene>
    <name evidence="1" type="ORF">E2C01_054825</name>
</gene>
<dbReference type="OrthoDB" id="6345052at2759"/>
<dbReference type="AlphaFoldDB" id="A0A5B7GSZ3"/>
<proteinExistence type="predicted"/>